<dbReference type="RefSeq" id="WP_167231554.1">
    <property type="nucleotide sequence ID" value="NZ_VUYU01000034.1"/>
</dbReference>
<evidence type="ECO:0000313" key="3">
    <source>
        <dbReference type="Proteomes" id="UP000785613"/>
    </source>
</evidence>
<gene>
    <name evidence="2" type="ORF">F0185_30240</name>
</gene>
<keyword evidence="1" id="KW-0472">Membrane</keyword>
<evidence type="ECO:0000313" key="2">
    <source>
        <dbReference type="EMBL" id="NHZ37847.1"/>
    </source>
</evidence>
<keyword evidence="1" id="KW-1133">Transmembrane helix</keyword>
<evidence type="ECO:0000256" key="1">
    <source>
        <dbReference type="SAM" id="Phobius"/>
    </source>
</evidence>
<name>A0ABX0M0I3_9BURK</name>
<reference evidence="2 3" key="1">
    <citation type="submission" date="2019-09" db="EMBL/GenBank/DDBJ databases">
        <title>Taxonomy of Antarctic Massilia spp.: description of Massilia rubra sp. nov., Massilia aquatica sp. nov., Massilia mucilaginosa sp. nov., Massilia frigida sp. nov. isolated from streams, lakes and regoliths.</title>
        <authorList>
            <person name="Holochova P."/>
            <person name="Sedlacek I."/>
            <person name="Kralova S."/>
            <person name="Maslanova I."/>
            <person name="Busse H.-J."/>
            <person name="Stankova E."/>
            <person name="Vrbovska V."/>
            <person name="Kovarovic V."/>
            <person name="Bartak M."/>
            <person name="Svec P."/>
            <person name="Pantucek R."/>
        </authorList>
    </citation>
    <scope>NUCLEOTIDE SEQUENCE [LARGE SCALE GENOMIC DNA]</scope>
    <source>
        <strain evidence="2 3">CCM 8692</strain>
    </source>
</reference>
<organism evidence="2 3">
    <name type="scientific">Massilia rubra</name>
    <dbReference type="NCBI Taxonomy" id="2607910"/>
    <lineage>
        <taxon>Bacteria</taxon>
        <taxon>Pseudomonadati</taxon>
        <taxon>Pseudomonadota</taxon>
        <taxon>Betaproteobacteria</taxon>
        <taxon>Burkholderiales</taxon>
        <taxon>Oxalobacteraceae</taxon>
        <taxon>Telluria group</taxon>
        <taxon>Massilia</taxon>
    </lineage>
</organism>
<keyword evidence="3" id="KW-1185">Reference proteome</keyword>
<comment type="caution">
    <text evidence="2">The sequence shown here is derived from an EMBL/GenBank/DDBJ whole genome shotgun (WGS) entry which is preliminary data.</text>
</comment>
<dbReference type="Proteomes" id="UP000785613">
    <property type="component" value="Unassembled WGS sequence"/>
</dbReference>
<proteinExistence type="predicted"/>
<accession>A0ABX0M0I3</accession>
<feature type="transmembrane region" description="Helical" evidence="1">
    <location>
        <begin position="239"/>
        <end position="269"/>
    </location>
</feature>
<sequence>MKKQVSRTRSAQKQAIELGNVVGGAASAVMTWSINGLQKLDAELLITDKVKNVGDQIGSLGRKVDQHIDISGKASVAKSAIAVAVVKAERSASAAAENIGLNKAGTFVGEHFDTFVARPTTELASEYEVGKKFQMVGSVLGGMYGHTRETIKPYFQAENAHKLLSNTRAELNYISACIMQISPDDAHKAASQFGAVVASKISGLATTASLLALVSTYGTAGTGTAIASLSGAAATNATLAWVGGLLGGGMAAGAALTGGLTIVVGLGAYKLLGSERRAFDDLSDEEQRIVQYCWFLISMIDDFLVDKEFIVSSQLASELLNNTLLPLHTMLIEHADQICASLDTKNAVAYRQHVLVDFKRVVIDGFGDYVISSGTRTTIDLEHLIGGVFYALLTRTAVDDSPESRLVLDALRRSSRALNDADEYELSEYLGGLEAHQIKGAASNVKGIYHELLFVKNYNAAHTDTYAEVYAATNRPGADVVIKSSSTHESLNSFQLKATDSSAYVKQHVSRYPDIEVHVTRETAEQMEGVHSSGIDNADISERVKHDLDALVANTLGSRICSAAERSAVVATGQELLAMLNGKKAFPESVVDTVRKVGTATVATAISAYIFH</sequence>
<feature type="transmembrane region" description="Helical" evidence="1">
    <location>
        <begin position="210"/>
        <end position="233"/>
    </location>
</feature>
<keyword evidence="1" id="KW-0812">Transmembrane</keyword>
<protein>
    <submittedName>
        <fullName evidence="2">Uncharacterized protein</fullName>
    </submittedName>
</protein>
<dbReference type="EMBL" id="VUYU01000034">
    <property type="protein sequence ID" value="NHZ37847.1"/>
    <property type="molecule type" value="Genomic_DNA"/>
</dbReference>